<evidence type="ECO:0000256" key="5">
    <source>
        <dbReference type="ARBA" id="ARBA00023136"/>
    </source>
</evidence>
<evidence type="ECO:0000256" key="1">
    <source>
        <dbReference type="ARBA" id="ARBA00004651"/>
    </source>
</evidence>
<dbReference type="PANTHER" id="PTHR21143:SF131">
    <property type="entry name" value="GUSTATORY AND ODORANT RECEPTOR 63A-RELATED"/>
    <property type="match status" value="1"/>
</dbReference>
<comment type="caution">
    <text evidence="9">The sequence shown here is derived from an EMBL/GenBank/DDBJ whole genome shotgun (WGS) entry which is preliminary data.</text>
</comment>
<dbReference type="InterPro" id="IPR013604">
    <property type="entry name" value="7TM_chemorcpt"/>
</dbReference>
<feature type="transmembrane region" description="Helical" evidence="8">
    <location>
        <begin position="279"/>
        <end position="306"/>
    </location>
</feature>
<feature type="transmembrane region" description="Helical" evidence="8">
    <location>
        <begin position="318"/>
        <end position="334"/>
    </location>
</feature>
<keyword evidence="4 8" id="KW-1133">Transmembrane helix</keyword>
<feature type="transmembrane region" description="Helical" evidence="8">
    <location>
        <begin position="214"/>
        <end position="233"/>
    </location>
</feature>
<accession>A0AAN7VC92</accession>
<dbReference type="GO" id="GO:0007165">
    <property type="term" value="P:signal transduction"/>
    <property type="evidence" value="ECO:0007669"/>
    <property type="project" value="UniProtKB-KW"/>
</dbReference>
<dbReference type="PANTHER" id="PTHR21143">
    <property type="entry name" value="INVERTEBRATE GUSTATORY RECEPTOR"/>
    <property type="match status" value="1"/>
</dbReference>
<comment type="similarity">
    <text evidence="8">Belongs to the insect chemoreceptor superfamily. Gustatory receptor (GR) family.</text>
</comment>
<keyword evidence="3 8" id="KW-0812">Transmembrane</keyword>
<dbReference type="Proteomes" id="UP001329430">
    <property type="component" value="Chromosome 3"/>
</dbReference>
<protein>
    <recommendedName>
        <fullName evidence="8">Gustatory receptor</fullName>
    </recommendedName>
</protein>
<keyword evidence="10" id="KW-1185">Reference proteome</keyword>
<dbReference type="AlphaFoldDB" id="A0AAN7VC92"/>
<dbReference type="Pfam" id="PF08395">
    <property type="entry name" value="7tm_7"/>
    <property type="match status" value="1"/>
</dbReference>
<dbReference type="GO" id="GO:0043025">
    <property type="term" value="C:neuronal cell body"/>
    <property type="evidence" value="ECO:0007669"/>
    <property type="project" value="TreeGrafter"/>
</dbReference>
<feature type="transmembrane region" description="Helical" evidence="8">
    <location>
        <begin position="129"/>
        <end position="149"/>
    </location>
</feature>
<keyword evidence="5 8" id="KW-0472">Membrane</keyword>
<dbReference type="GO" id="GO:0005886">
    <property type="term" value="C:plasma membrane"/>
    <property type="evidence" value="ECO:0007669"/>
    <property type="project" value="UniProtKB-SubCell"/>
</dbReference>
<organism evidence="9 10">
    <name type="scientific">Pyrocoelia pectoralis</name>
    <dbReference type="NCBI Taxonomy" id="417401"/>
    <lineage>
        <taxon>Eukaryota</taxon>
        <taxon>Metazoa</taxon>
        <taxon>Ecdysozoa</taxon>
        <taxon>Arthropoda</taxon>
        <taxon>Hexapoda</taxon>
        <taxon>Insecta</taxon>
        <taxon>Pterygota</taxon>
        <taxon>Neoptera</taxon>
        <taxon>Endopterygota</taxon>
        <taxon>Coleoptera</taxon>
        <taxon>Polyphaga</taxon>
        <taxon>Elateriformia</taxon>
        <taxon>Elateroidea</taxon>
        <taxon>Lampyridae</taxon>
        <taxon>Lampyrinae</taxon>
        <taxon>Pyrocoelia</taxon>
    </lineage>
</organism>
<evidence type="ECO:0000256" key="2">
    <source>
        <dbReference type="ARBA" id="ARBA00022475"/>
    </source>
</evidence>
<comment type="function">
    <text evidence="8">Gustatory receptor which mediates acceptance or avoidance behavior, depending on its substrates.</text>
</comment>
<feature type="transmembrane region" description="Helical" evidence="8">
    <location>
        <begin position="185"/>
        <end position="202"/>
    </location>
</feature>
<evidence type="ECO:0000313" key="10">
    <source>
        <dbReference type="Proteomes" id="UP001329430"/>
    </source>
</evidence>
<dbReference type="GO" id="GO:0050909">
    <property type="term" value="P:sensory perception of taste"/>
    <property type="evidence" value="ECO:0007669"/>
    <property type="project" value="InterPro"/>
</dbReference>
<reference evidence="9 10" key="1">
    <citation type="journal article" date="2024" name="Insects">
        <title>An Improved Chromosome-Level Genome Assembly of the Firefly Pyrocoelia pectoralis.</title>
        <authorList>
            <person name="Fu X."/>
            <person name="Meyer-Rochow V.B."/>
            <person name="Ballantyne L."/>
            <person name="Zhu X."/>
        </authorList>
    </citation>
    <scope>NUCLEOTIDE SEQUENCE [LARGE SCALE GENOMIC DNA]</scope>
    <source>
        <strain evidence="9">XCY_ONT2</strain>
    </source>
</reference>
<proteinExistence type="inferred from homology"/>
<sequence>MYRSNFGESVTHGQVQKRGVYLEGANFYDTPKLTKVAPIHHNRQDAIAFALQKNRNGVIYECLKPMILQMRAMAVLPMSPNENNHYTVVFLWLIYSVVFYLLLLAYVGYIKWDKVEVNKSAEGKFEEAVIDYLFTVYLFPVILVPVSWYESRNVANVFNEWTKFESIYKKLKDKDLAIFVGNKPLIVTVILPVVSCATMVVNHITMAQFRTLQVIPYCYINTVTYFLGGIWYLQCDVIARVATLIADDLEVSLRHVGPSQLVAEYRAMWMLLSKIVRDVGMSLTFGLIFLCLYLFCIITLTIYGLFSQIQGGFGIKDIGLTITAALAIALLYFICDEAHYASHSVKVLFQKKLLLVELSWMNEDAQQEIQMFLRATEMSETSMSLGGFFDVNRTLFKSLLATMVTYLVVLLQFQISLPEDDDVGILSTMATISSTLK</sequence>
<dbReference type="EMBL" id="JAVRBK010000003">
    <property type="protein sequence ID" value="KAK5645645.1"/>
    <property type="molecule type" value="Genomic_DNA"/>
</dbReference>
<comment type="caution">
    <text evidence="8">Lacks conserved residue(s) required for the propagation of feature annotation.</text>
</comment>
<feature type="transmembrane region" description="Helical" evidence="8">
    <location>
        <begin position="86"/>
        <end position="109"/>
    </location>
</feature>
<keyword evidence="2 8" id="KW-1003">Cell membrane</keyword>
<evidence type="ECO:0000313" key="9">
    <source>
        <dbReference type="EMBL" id="KAK5645645.1"/>
    </source>
</evidence>
<dbReference type="GO" id="GO:0030424">
    <property type="term" value="C:axon"/>
    <property type="evidence" value="ECO:0007669"/>
    <property type="project" value="TreeGrafter"/>
</dbReference>
<keyword evidence="7 8" id="KW-0807">Transducer</keyword>
<gene>
    <name evidence="9" type="ORF">RI129_004109</name>
</gene>
<dbReference type="GO" id="GO:0030425">
    <property type="term" value="C:dendrite"/>
    <property type="evidence" value="ECO:0007669"/>
    <property type="project" value="TreeGrafter"/>
</dbReference>
<evidence type="ECO:0000256" key="4">
    <source>
        <dbReference type="ARBA" id="ARBA00022989"/>
    </source>
</evidence>
<comment type="subcellular location">
    <subcellularLocation>
        <location evidence="1 8">Cell membrane</location>
        <topology evidence="1 8">Multi-pass membrane protein</topology>
    </subcellularLocation>
</comment>
<keyword evidence="6 8" id="KW-0675">Receptor</keyword>
<evidence type="ECO:0000256" key="8">
    <source>
        <dbReference type="RuleBase" id="RU363108"/>
    </source>
</evidence>
<evidence type="ECO:0000256" key="6">
    <source>
        <dbReference type="ARBA" id="ARBA00023170"/>
    </source>
</evidence>
<name>A0AAN7VC92_9COLE</name>
<evidence type="ECO:0000256" key="3">
    <source>
        <dbReference type="ARBA" id="ARBA00022692"/>
    </source>
</evidence>
<evidence type="ECO:0000256" key="7">
    <source>
        <dbReference type="ARBA" id="ARBA00023224"/>
    </source>
</evidence>